<organism evidence="3 4">
    <name type="scientific">Geranomyces variabilis</name>
    <dbReference type="NCBI Taxonomy" id="109894"/>
    <lineage>
        <taxon>Eukaryota</taxon>
        <taxon>Fungi</taxon>
        <taxon>Fungi incertae sedis</taxon>
        <taxon>Chytridiomycota</taxon>
        <taxon>Chytridiomycota incertae sedis</taxon>
        <taxon>Chytridiomycetes</taxon>
        <taxon>Spizellomycetales</taxon>
        <taxon>Powellomycetaceae</taxon>
        <taxon>Geranomyces</taxon>
    </lineage>
</organism>
<feature type="compositionally biased region" description="Basic and acidic residues" evidence="1">
    <location>
        <begin position="1310"/>
        <end position="1336"/>
    </location>
</feature>
<feature type="compositionally biased region" description="Low complexity" evidence="1">
    <location>
        <begin position="1619"/>
        <end position="1637"/>
    </location>
</feature>
<name>A0AAD5TJT1_9FUNG</name>
<dbReference type="InterPro" id="IPR022155">
    <property type="entry name" value="DUF3684"/>
</dbReference>
<gene>
    <name evidence="3" type="ORF">HDU87_004939</name>
</gene>
<dbReference type="PANTHER" id="PTHR47839">
    <property type="entry name" value="DOMAIN PROTEIN, PUTATIVE (AFU_ORTHOLOGUE AFUA_6G04830)-RELATED"/>
    <property type="match status" value="1"/>
</dbReference>
<evidence type="ECO:0000256" key="1">
    <source>
        <dbReference type="SAM" id="MobiDB-lite"/>
    </source>
</evidence>
<accession>A0AAD5TJT1</accession>
<dbReference type="Gene3D" id="3.30.565.10">
    <property type="entry name" value="Histidine kinase-like ATPase, C-terminal domain"/>
    <property type="match status" value="1"/>
</dbReference>
<sequence length="1717" mass="190604">MQTLDSLRSTLNSSVEEKVEVNQRHLIDKILARYSAEFTVYRELLQNSNDAAATGVQILFQTSVQNRSFWQGGNKRVVTSATFKNNGRPFSSDDWSRLRKIAEGNPSFSSVGLFGVGFYSLFSICEEPFVTSGSESMGFFWKGDMLYTKRGQLPPEAISEWTSFYLTMREPVDLPDTEAFGRFLATSLAFTSTLKRVEVLVDDQPVLIFDKKTTEPRPLSYSKKVYTLSSPSIFTLDSVGIRTVQLDVQVKEDAAKDLSAYQTFMRIAAASLSVRASTQLTRDMERTTKKKPPSQTTMQIMWSNCDEYESSSAVRGKLHMFDDLLPASNDQGRIFIGFPTFQTTGSMAQLAAHLIPTVERESIDFVDPSLNVWNQELLSMGGLLARILFDDEMVEINRLYEAMALDPQSTSWLAKKAAHSMNAFHFKPSTPSVLVSRILEVYFSKSSSEALKIFSSVGIRDAMKVRLPDAAMTSFIKNVPVVPPSVLESCGDMLKALEKKGVLRKLGIQDVLTELASRPLSEEETIALFTWWMSFTREHAYTRADVDNILKSTLLLLPPTVKNQENNIQPLAYVKHHVPRHLIPGDLPIPESCLPLTVSNHFKKADLEGGLGFGWTELPISAWADFVTSRPQFLTDMVFVEKVLAVFSRHYGSLPHRARDHVIGVLRNLRCIPTKRVNQPSLQFPADSYFSKVNLFPDLPFVELQNPKAVSEVFLKALGVREHVELQMVFSRLKELDWDYLKLVKYLATCNLKPEELERLRVTPIFPKEQPEGAPPSRERFRAGDLYIPDEKFRSFGLPVMDLKKINWKSHTPEANLLKDLGIKTFIAVDEFVKLAAAADSSHRRSMLAYFVEHFKATYASLYRPQAVKTPFLPTTGDTLALPADCYADPEAAIMGFTVLHPEWRSEKDKLGVSDHPPASVLVDRLLRSPPGVAVAPAVFGYLAARLSGFSRQDWAALAQREFVPVPVVGKAGQGQKWVSPRAVYFGPGSSLYTNHFTYVDFGAAGNAFLRACGTVAEPSPLDLARSLVDTSSTYLDSLGPEKYLDLLRTIAANRATLKSDSSLVRRMKTQPWLIGVKSSGGAQAGGSDEGQDHSGGSSGQLSSHTVQLARATDIFLVDDITVNQLFHPLGCPADELLEHFYSELGATWLTAAVHTEERVRGSPTLTDASNKMQQLIRSRALLLLYDGQAIRSGNDMAKNAEKLLQELTVLQVPEIHIVRTFQKRSQTEQTTACLKYDTKRKGYLLYVVKQVDFFDVGRAIGQIILRNCRLKDSLLLSTLLSTSVENLQRKGFPVNRILKLSDSKLKHAQIVKDQEQKKARKEEEAKNHLDPHRGSNETLDGAVQSPRPPPKDIHSDSVEQLRAMFPDADRAFVQSQIHSGKSPAEVANEMLEGNYPKTPLVSPPPPLPAKDRDDGVGNVTDGGGGGISDSLFGGWFGKAKDQLVRTVEFAQQAIGPTTPTAGPSTRDPTPASVANLHRHLENSISTLRATREPSFLATIPPEPPRAPPTPPTPLLSSQCAAPAANDLILAAHIAGTPVYVDRALGATGVMELLQIHRADLEAFVALLRVLADVFGAAPETVHVFWDRDGGVIAFNRSNMLFFNIRFYITMHAAARRATTQTGGASSSRRQQQQQQRIPGAWSRESEPLLPDDVQTGSSSAVESFDAYVYWFLTFCHELAHNFVREHDASHEYWMSSFAERYTGTMVRVTRGLGAEP</sequence>
<feature type="region of interest" description="Disordered" evidence="1">
    <location>
        <begin position="1619"/>
        <end position="1655"/>
    </location>
</feature>
<dbReference type="Pfam" id="PF12449">
    <property type="entry name" value="DUF3684"/>
    <property type="match status" value="1"/>
</dbReference>
<dbReference type="Proteomes" id="UP001212152">
    <property type="component" value="Unassembled WGS sequence"/>
</dbReference>
<evidence type="ECO:0000313" key="4">
    <source>
        <dbReference type="Proteomes" id="UP001212152"/>
    </source>
</evidence>
<evidence type="ECO:0000259" key="2">
    <source>
        <dbReference type="Pfam" id="PF25794"/>
    </source>
</evidence>
<dbReference type="PANTHER" id="PTHR47839:SF1">
    <property type="entry name" value="DOMAIN PROTEIN, PUTATIVE (AFU_ORTHOLOGUE AFUA_6G04830)-RELATED"/>
    <property type="match status" value="1"/>
</dbReference>
<feature type="domain" description="Sacsin/Nov" evidence="2">
    <location>
        <begin position="25"/>
        <end position="135"/>
    </location>
</feature>
<feature type="region of interest" description="Disordered" evidence="1">
    <location>
        <begin position="1310"/>
        <end position="1355"/>
    </location>
</feature>
<proteinExistence type="predicted"/>
<feature type="region of interest" description="Disordered" evidence="1">
    <location>
        <begin position="1079"/>
        <end position="1103"/>
    </location>
</feature>
<dbReference type="InterPro" id="IPR058210">
    <property type="entry name" value="SACS/Nov_dom"/>
</dbReference>
<evidence type="ECO:0000313" key="3">
    <source>
        <dbReference type="EMBL" id="KAJ3176611.1"/>
    </source>
</evidence>
<dbReference type="Pfam" id="PF25794">
    <property type="entry name" value="SACS"/>
    <property type="match status" value="1"/>
</dbReference>
<comment type="caution">
    <text evidence="3">The sequence shown here is derived from an EMBL/GenBank/DDBJ whole genome shotgun (WGS) entry which is preliminary data.</text>
</comment>
<keyword evidence="4" id="KW-1185">Reference proteome</keyword>
<reference evidence="3" key="1">
    <citation type="submission" date="2020-05" db="EMBL/GenBank/DDBJ databases">
        <title>Phylogenomic resolution of chytrid fungi.</title>
        <authorList>
            <person name="Stajich J.E."/>
            <person name="Amses K."/>
            <person name="Simmons R."/>
            <person name="Seto K."/>
            <person name="Myers J."/>
            <person name="Bonds A."/>
            <person name="Quandt C.A."/>
            <person name="Barry K."/>
            <person name="Liu P."/>
            <person name="Grigoriev I."/>
            <person name="Longcore J.E."/>
            <person name="James T.Y."/>
        </authorList>
    </citation>
    <scope>NUCLEOTIDE SEQUENCE</scope>
    <source>
        <strain evidence="3">JEL0379</strain>
    </source>
</reference>
<dbReference type="SUPFAM" id="SSF55874">
    <property type="entry name" value="ATPase domain of HSP90 chaperone/DNA topoisomerase II/histidine kinase"/>
    <property type="match status" value="1"/>
</dbReference>
<protein>
    <recommendedName>
        <fullName evidence="2">Sacsin/Nov domain-containing protein</fullName>
    </recommendedName>
</protein>
<dbReference type="EMBL" id="JADGJQ010000039">
    <property type="protein sequence ID" value="KAJ3176611.1"/>
    <property type="molecule type" value="Genomic_DNA"/>
</dbReference>
<dbReference type="InterPro" id="IPR036890">
    <property type="entry name" value="HATPase_C_sf"/>
</dbReference>